<dbReference type="InterPro" id="IPR020422">
    <property type="entry name" value="TYR_PHOSPHATASE_DUAL_dom"/>
</dbReference>
<dbReference type="GO" id="GO:0001691">
    <property type="term" value="F:pseudophosphatase activity"/>
    <property type="evidence" value="ECO:0007669"/>
    <property type="project" value="TreeGrafter"/>
</dbReference>
<organism evidence="2 3">
    <name type="scientific">Oopsacas minuta</name>
    <dbReference type="NCBI Taxonomy" id="111878"/>
    <lineage>
        <taxon>Eukaryota</taxon>
        <taxon>Metazoa</taxon>
        <taxon>Porifera</taxon>
        <taxon>Hexactinellida</taxon>
        <taxon>Hexasterophora</taxon>
        <taxon>Lyssacinosida</taxon>
        <taxon>Leucopsacidae</taxon>
        <taxon>Oopsacas</taxon>
    </lineage>
</organism>
<dbReference type="SMART" id="SM00195">
    <property type="entry name" value="DSPc"/>
    <property type="match status" value="1"/>
</dbReference>
<dbReference type="Proteomes" id="UP001165289">
    <property type="component" value="Unassembled WGS sequence"/>
</dbReference>
<dbReference type="SUPFAM" id="SSF52799">
    <property type="entry name" value="(Phosphotyrosine protein) phosphatases II"/>
    <property type="match status" value="1"/>
</dbReference>
<dbReference type="Gene3D" id="3.90.190.10">
    <property type="entry name" value="Protein tyrosine phosphatase superfamily"/>
    <property type="match status" value="1"/>
</dbReference>
<dbReference type="PANTHER" id="PTHR46659">
    <property type="entry name" value="SERINE/THREONINE/TYROSINE-INTERACTING-LIKE PROTEIN 1"/>
    <property type="match status" value="1"/>
</dbReference>
<reference evidence="2 3" key="1">
    <citation type="journal article" date="2023" name="BMC Biol.">
        <title>The compact genome of the sponge Oopsacas minuta (Hexactinellida) is lacking key metazoan core genes.</title>
        <authorList>
            <person name="Santini S."/>
            <person name="Schenkelaars Q."/>
            <person name="Jourda C."/>
            <person name="Duchesne M."/>
            <person name="Belahbib H."/>
            <person name="Rocher C."/>
            <person name="Selva M."/>
            <person name="Riesgo A."/>
            <person name="Vervoort M."/>
            <person name="Leys S.P."/>
            <person name="Kodjabachian L."/>
            <person name="Le Bivic A."/>
            <person name="Borchiellini C."/>
            <person name="Claverie J.M."/>
            <person name="Renard E."/>
        </authorList>
    </citation>
    <scope>NUCLEOTIDE SEQUENCE [LARGE SCALE GENOMIC DNA]</scope>
    <source>
        <strain evidence="2">SPO-2</strain>
    </source>
</reference>
<proteinExistence type="predicted"/>
<protein>
    <recommendedName>
        <fullName evidence="1">Tyrosine-protein phosphatase domain-containing protein</fullName>
    </recommendedName>
</protein>
<dbReference type="GO" id="GO:0019903">
    <property type="term" value="F:protein phosphatase binding"/>
    <property type="evidence" value="ECO:0007669"/>
    <property type="project" value="TreeGrafter"/>
</dbReference>
<dbReference type="InterPro" id="IPR001763">
    <property type="entry name" value="Rhodanese-like_dom"/>
</dbReference>
<dbReference type="InterPro" id="IPR000340">
    <property type="entry name" value="Dual-sp_phosphatase_cat-dom"/>
</dbReference>
<keyword evidence="3" id="KW-1185">Reference proteome</keyword>
<evidence type="ECO:0000313" key="2">
    <source>
        <dbReference type="EMBL" id="KAI6647602.1"/>
    </source>
</evidence>
<dbReference type="GO" id="GO:0004864">
    <property type="term" value="F:protein phosphatase inhibitor activity"/>
    <property type="evidence" value="ECO:0007669"/>
    <property type="project" value="TreeGrafter"/>
</dbReference>
<dbReference type="GO" id="GO:0005739">
    <property type="term" value="C:mitochondrion"/>
    <property type="evidence" value="ECO:0007669"/>
    <property type="project" value="TreeGrafter"/>
</dbReference>
<dbReference type="InterPro" id="IPR029021">
    <property type="entry name" value="Prot-tyrosine_phosphatase-like"/>
</dbReference>
<dbReference type="PROSITE" id="PS50054">
    <property type="entry name" value="TYR_PHOSPHATASE_DUAL"/>
    <property type="match status" value="1"/>
</dbReference>
<comment type="caution">
    <text evidence="2">The sequence shown here is derived from an EMBL/GenBank/DDBJ whole genome shotgun (WGS) entry which is preliminary data.</text>
</comment>
<dbReference type="Pfam" id="PF00782">
    <property type="entry name" value="DSPc"/>
    <property type="match status" value="1"/>
</dbReference>
<dbReference type="InterPro" id="IPR053272">
    <property type="entry name" value="STY_interacting-like"/>
</dbReference>
<accession>A0AAV7JFQ3</accession>
<dbReference type="AlphaFoldDB" id="A0AAV7JFQ3"/>
<evidence type="ECO:0000259" key="1">
    <source>
        <dbReference type="PROSITE" id="PS50054"/>
    </source>
</evidence>
<dbReference type="EMBL" id="JAKMXF010000340">
    <property type="protein sequence ID" value="KAI6647602.1"/>
    <property type="molecule type" value="Genomic_DNA"/>
</dbReference>
<evidence type="ECO:0000313" key="3">
    <source>
        <dbReference type="Proteomes" id="UP001165289"/>
    </source>
</evidence>
<dbReference type="SUPFAM" id="SSF52821">
    <property type="entry name" value="Rhodanese/Cell cycle control phosphatase"/>
    <property type="match status" value="1"/>
</dbReference>
<dbReference type="Pfam" id="PF00581">
    <property type="entry name" value="Rhodanese"/>
    <property type="match status" value="1"/>
</dbReference>
<dbReference type="GO" id="GO:0062030">
    <property type="term" value="P:negative regulation of stress granule assembly"/>
    <property type="evidence" value="ECO:0007669"/>
    <property type="project" value="TreeGrafter"/>
</dbReference>
<dbReference type="Gene3D" id="3.40.250.10">
    <property type="entry name" value="Rhodanese-like domain"/>
    <property type="match status" value="1"/>
</dbReference>
<dbReference type="GO" id="GO:2001244">
    <property type="term" value="P:positive regulation of intrinsic apoptotic signaling pathway"/>
    <property type="evidence" value="ECO:0007669"/>
    <property type="project" value="TreeGrafter"/>
</dbReference>
<sequence>MSVHTTPFEAEISLTADQPPELPEHIKLAPKDLTYISDRLQLIEPTILYNLIQQYIQSNHDPNTLLIIDVRTSEQYIHDHILHSIWCGAIGEKSTFTIPYDIEFETLENLVVIDNSAVTNLDEHSIACKYGIAIAPRLKGKIMIVMGGYERFSAEYPFLRTEKVNYTSLELKSVHQLPSEVIPLLLYIGCQGMMRNVDINRDLKIKSHIFAFPKDDYTEQRGISYLHVNFNDVTDFNTLFNQCFDFIELYRHRAERTLIACPLSINESAVLACGYLMKRYRMSLLKAYSQVKKCLHSIRPNTSLIRALLEYEKTLFSDVTLYSNAKEVMRLVRLESSPFYL</sequence>
<dbReference type="InterPro" id="IPR036873">
    <property type="entry name" value="Rhodanese-like_dom_sf"/>
</dbReference>
<dbReference type="PANTHER" id="PTHR46659:SF1">
    <property type="entry name" value="SERINE_THREONINE_TYROSINE-INTERACTING-LIKE PROTEIN 1"/>
    <property type="match status" value="1"/>
</dbReference>
<name>A0AAV7JFQ3_9METZ</name>
<feature type="domain" description="Tyrosine-protein phosphatase" evidence="1">
    <location>
        <begin position="177"/>
        <end position="317"/>
    </location>
</feature>
<gene>
    <name evidence="2" type="ORF">LOD99_8676</name>
</gene>